<reference evidence="2" key="2">
    <citation type="journal article" date="2021" name="PeerJ">
        <title>Extensive microbial diversity within the chicken gut microbiome revealed by metagenomics and culture.</title>
        <authorList>
            <person name="Gilroy R."/>
            <person name="Ravi A."/>
            <person name="Getino M."/>
            <person name="Pursley I."/>
            <person name="Horton D.L."/>
            <person name="Alikhan N.F."/>
            <person name="Baker D."/>
            <person name="Gharbi K."/>
            <person name="Hall N."/>
            <person name="Watson M."/>
            <person name="Adriaenssens E.M."/>
            <person name="Foster-Nyarko E."/>
            <person name="Jarju S."/>
            <person name="Secka A."/>
            <person name="Antonio M."/>
            <person name="Oren A."/>
            <person name="Chaudhuri R.R."/>
            <person name="La Ragione R."/>
            <person name="Hildebrand F."/>
            <person name="Pallen M.J."/>
        </authorList>
    </citation>
    <scope>NUCLEOTIDE SEQUENCE</scope>
    <source>
        <strain evidence="2">CHK191-8634</strain>
    </source>
</reference>
<evidence type="ECO:0000313" key="2">
    <source>
        <dbReference type="EMBL" id="HIU43651.1"/>
    </source>
</evidence>
<reference evidence="2" key="1">
    <citation type="submission" date="2020-10" db="EMBL/GenBank/DDBJ databases">
        <authorList>
            <person name="Gilroy R."/>
        </authorList>
    </citation>
    <scope>NUCLEOTIDE SEQUENCE</scope>
    <source>
        <strain evidence="2">CHK191-8634</strain>
    </source>
</reference>
<dbReference type="AlphaFoldDB" id="A0A9D1IVR9"/>
<dbReference type="Pfam" id="PF09527">
    <property type="entry name" value="ATPase_gene1"/>
    <property type="match status" value="1"/>
</dbReference>
<dbReference type="InterPro" id="IPR032820">
    <property type="entry name" value="ATPase_put"/>
</dbReference>
<organism evidence="2 3">
    <name type="scientific">Candidatus Ventrousia excrementavium</name>
    <dbReference type="NCBI Taxonomy" id="2840961"/>
    <lineage>
        <taxon>Bacteria</taxon>
        <taxon>Bacillati</taxon>
        <taxon>Bacillota</taxon>
        <taxon>Clostridia</taxon>
        <taxon>Eubacteriales</taxon>
        <taxon>Clostridiaceae</taxon>
        <taxon>Clostridiaceae incertae sedis</taxon>
        <taxon>Candidatus Ventrousia</taxon>
    </lineage>
</organism>
<sequence length="83" mass="9236">MGSKNGMLEIMRGLSYLTQVGLSVAAPIILCLLAARWLQNRFGWGSWVLITALLFGLISGLVSLWKFLMLVQKKASDKPRDNK</sequence>
<feature type="transmembrane region" description="Helical" evidence="1">
    <location>
        <begin position="44"/>
        <end position="68"/>
    </location>
</feature>
<gene>
    <name evidence="2" type="ORF">IAB67_05060</name>
</gene>
<keyword evidence="1" id="KW-1133">Transmembrane helix</keyword>
<comment type="caution">
    <text evidence="2">The sequence shown here is derived from an EMBL/GenBank/DDBJ whole genome shotgun (WGS) entry which is preliminary data.</text>
</comment>
<protein>
    <submittedName>
        <fullName evidence="2">AtpZ/AtpI family protein</fullName>
    </submittedName>
</protein>
<feature type="transmembrane region" description="Helical" evidence="1">
    <location>
        <begin position="20"/>
        <end position="38"/>
    </location>
</feature>
<keyword evidence="1" id="KW-0472">Membrane</keyword>
<dbReference type="EMBL" id="DVMR01000042">
    <property type="protein sequence ID" value="HIU43651.1"/>
    <property type="molecule type" value="Genomic_DNA"/>
</dbReference>
<accession>A0A9D1IVR9</accession>
<name>A0A9D1IVR9_9CLOT</name>
<evidence type="ECO:0000256" key="1">
    <source>
        <dbReference type="SAM" id="Phobius"/>
    </source>
</evidence>
<proteinExistence type="predicted"/>
<dbReference type="Proteomes" id="UP000824073">
    <property type="component" value="Unassembled WGS sequence"/>
</dbReference>
<keyword evidence="1" id="KW-0812">Transmembrane</keyword>
<evidence type="ECO:0000313" key="3">
    <source>
        <dbReference type="Proteomes" id="UP000824073"/>
    </source>
</evidence>